<reference evidence="7 8" key="1">
    <citation type="submission" date="2018-08" db="EMBL/GenBank/DDBJ databases">
        <title>A genome reference for cultivated species of the human gut microbiota.</title>
        <authorList>
            <person name="Zou Y."/>
            <person name="Xue W."/>
            <person name="Luo G."/>
        </authorList>
    </citation>
    <scope>NUCLEOTIDE SEQUENCE [LARGE SCALE GENOMIC DNA]</scope>
    <source>
        <strain evidence="7 8">OF03-9BH</strain>
    </source>
</reference>
<keyword evidence="2 5" id="KW-0547">Nucleotide-binding</keyword>
<dbReference type="AlphaFoldDB" id="A0A413H0B1"/>
<accession>A0A413H0B1</accession>
<organism evidence="7 8">
    <name type="scientific">Bacteroides stercorirosoris</name>
    <dbReference type="NCBI Taxonomy" id="871324"/>
    <lineage>
        <taxon>Bacteria</taxon>
        <taxon>Pseudomonadati</taxon>
        <taxon>Bacteroidota</taxon>
        <taxon>Bacteroidia</taxon>
        <taxon>Bacteroidales</taxon>
        <taxon>Bacteroidaceae</taxon>
        <taxon>Bacteroides</taxon>
    </lineage>
</organism>
<dbReference type="InterPro" id="IPR040570">
    <property type="entry name" value="LAL_C2"/>
</dbReference>
<dbReference type="OrthoDB" id="9803907at2"/>
<dbReference type="GO" id="GO:0008716">
    <property type="term" value="F:D-alanine-D-alanine ligase activity"/>
    <property type="evidence" value="ECO:0007669"/>
    <property type="project" value="InterPro"/>
</dbReference>
<dbReference type="Pfam" id="PF07478">
    <property type="entry name" value="Dala_Dala_lig_C"/>
    <property type="match status" value="1"/>
</dbReference>
<sequence>MNMVSKVLVVGAGIGQVPLCRLVKQRGLFLIIVTIPGNYPCIALADKVYYIDIYDREEIVRMASEEHIDAVISDQNDLMMPTVAYVAERLGLPGNTFAQVNSYCNKNIFRENCDKLSIPSPKHCKVHQREIPAGFTNVPFPWVVKPEDSQSSIGVAKVDNEDEYFEALTFALLKSKNKTAIVEEFFEGREVVVEGFIYNGDYYNLGIADRKYFKLDRMFIPSQTIFPSVISVELKNRLIGYEQAYTGYVHPDFAIVHSEYLINEWTGEIRVVESALRGGGVYISSHLVPLSTGIGINDTLIDCALGKEIDIQALLSRNVKKAAAYICFYLPEGIVKSISGLEKIKGLPYVHQCDVSVEVGGAVKEMTYKGQRLGPVIVSGESRMDIEEKICTIQEILEIKVQSEKGELLGIVWD</sequence>
<dbReference type="PANTHER" id="PTHR43585">
    <property type="entry name" value="FUMIPYRROLE BIOSYNTHESIS PROTEIN C"/>
    <property type="match status" value="1"/>
</dbReference>
<dbReference type="InterPro" id="IPR013815">
    <property type="entry name" value="ATP_grasp_subdomain_1"/>
</dbReference>
<evidence type="ECO:0000313" key="8">
    <source>
        <dbReference type="Proteomes" id="UP000286075"/>
    </source>
</evidence>
<dbReference type="Gene3D" id="3.40.50.20">
    <property type="match status" value="1"/>
</dbReference>
<keyword evidence="3 5" id="KW-0067">ATP-binding</keyword>
<evidence type="ECO:0000256" key="5">
    <source>
        <dbReference type="PROSITE-ProRule" id="PRU00409"/>
    </source>
</evidence>
<dbReference type="SUPFAM" id="SSF52440">
    <property type="entry name" value="PreATP-grasp domain"/>
    <property type="match status" value="1"/>
</dbReference>
<dbReference type="InterPro" id="IPR011761">
    <property type="entry name" value="ATP-grasp"/>
</dbReference>
<evidence type="ECO:0000259" key="6">
    <source>
        <dbReference type="PROSITE" id="PS50975"/>
    </source>
</evidence>
<evidence type="ECO:0000313" key="7">
    <source>
        <dbReference type="EMBL" id="RGX76802.1"/>
    </source>
</evidence>
<dbReference type="Gene3D" id="3.30.1490.20">
    <property type="entry name" value="ATP-grasp fold, A domain"/>
    <property type="match status" value="1"/>
</dbReference>
<dbReference type="RefSeq" id="WP_117988264.1">
    <property type="nucleotide sequence ID" value="NZ_CABMFG010000037.1"/>
</dbReference>
<evidence type="ECO:0000256" key="1">
    <source>
        <dbReference type="ARBA" id="ARBA00022598"/>
    </source>
</evidence>
<comment type="caution">
    <text evidence="7">The sequence shown here is derived from an EMBL/GenBank/DDBJ whole genome shotgun (WGS) entry which is preliminary data.</text>
</comment>
<evidence type="ECO:0000256" key="4">
    <source>
        <dbReference type="ARBA" id="ARBA00023316"/>
    </source>
</evidence>
<dbReference type="GO" id="GO:0071555">
    <property type="term" value="P:cell wall organization"/>
    <property type="evidence" value="ECO:0007669"/>
    <property type="project" value="UniProtKB-KW"/>
</dbReference>
<dbReference type="EMBL" id="QSCF01000037">
    <property type="protein sequence ID" value="RGX76802.1"/>
    <property type="molecule type" value="Genomic_DNA"/>
</dbReference>
<dbReference type="Proteomes" id="UP000286075">
    <property type="component" value="Unassembled WGS sequence"/>
</dbReference>
<dbReference type="InterPro" id="IPR052032">
    <property type="entry name" value="ATP-dep_AA_Ligase"/>
</dbReference>
<proteinExistence type="predicted"/>
<dbReference type="InterPro" id="IPR016185">
    <property type="entry name" value="PreATP-grasp_dom_sf"/>
</dbReference>
<evidence type="ECO:0000256" key="2">
    <source>
        <dbReference type="ARBA" id="ARBA00022741"/>
    </source>
</evidence>
<protein>
    <submittedName>
        <fullName evidence="7">ATP-grasp domain-containing protein</fullName>
    </submittedName>
</protein>
<dbReference type="Gene3D" id="3.30.470.20">
    <property type="entry name" value="ATP-grasp fold, B domain"/>
    <property type="match status" value="1"/>
</dbReference>
<feature type="domain" description="ATP-grasp" evidence="6">
    <location>
        <begin position="110"/>
        <end position="305"/>
    </location>
</feature>
<keyword evidence="1" id="KW-0436">Ligase</keyword>
<dbReference type="PROSITE" id="PS50975">
    <property type="entry name" value="ATP_GRASP"/>
    <property type="match status" value="1"/>
</dbReference>
<keyword evidence="4" id="KW-0961">Cell wall biogenesis/degradation</keyword>
<name>A0A413H0B1_9BACE</name>
<gene>
    <name evidence="7" type="ORF">DXA68_18350</name>
</gene>
<dbReference type="GO" id="GO:0046872">
    <property type="term" value="F:metal ion binding"/>
    <property type="evidence" value="ECO:0007669"/>
    <property type="project" value="InterPro"/>
</dbReference>
<dbReference type="SUPFAM" id="SSF56059">
    <property type="entry name" value="Glutathione synthetase ATP-binding domain-like"/>
    <property type="match status" value="1"/>
</dbReference>
<evidence type="ECO:0000256" key="3">
    <source>
        <dbReference type="ARBA" id="ARBA00022840"/>
    </source>
</evidence>
<dbReference type="Pfam" id="PF18603">
    <property type="entry name" value="LAL_C2"/>
    <property type="match status" value="1"/>
</dbReference>
<dbReference type="PANTHER" id="PTHR43585:SF2">
    <property type="entry name" value="ATP-GRASP ENZYME FSQD"/>
    <property type="match status" value="1"/>
</dbReference>
<dbReference type="InterPro" id="IPR011095">
    <property type="entry name" value="Dala_Dala_lig_C"/>
</dbReference>
<dbReference type="GO" id="GO:0005524">
    <property type="term" value="F:ATP binding"/>
    <property type="evidence" value="ECO:0007669"/>
    <property type="project" value="UniProtKB-UniRule"/>
</dbReference>